<organism evidence="1 2">
    <name type="scientific">Thelohanellus kitauei</name>
    <name type="common">Myxosporean</name>
    <dbReference type="NCBI Taxonomy" id="669202"/>
    <lineage>
        <taxon>Eukaryota</taxon>
        <taxon>Metazoa</taxon>
        <taxon>Cnidaria</taxon>
        <taxon>Myxozoa</taxon>
        <taxon>Myxosporea</taxon>
        <taxon>Bivalvulida</taxon>
        <taxon>Platysporina</taxon>
        <taxon>Myxobolidae</taxon>
        <taxon>Thelohanellus</taxon>
    </lineage>
</organism>
<dbReference type="PANTHER" id="PTHR37984">
    <property type="entry name" value="PROTEIN CBG26694"/>
    <property type="match status" value="1"/>
</dbReference>
<dbReference type="SUPFAM" id="SSF56672">
    <property type="entry name" value="DNA/RNA polymerases"/>
    <property type="match status" value="1"/>
</dbReference>
<name>A0A0C2MFP4_THEKT</name>
<protein>
    <submittedName>
        <fullName evidence="1">Uncharacterized protein</fullName>
    </submittedName>
</protein>
<dbReference type="AlphaFoldDB" id="A0A0C2MFP4"/>
<dbReference type="Gene3D" id="3.30.70.270">
    <property type="match status" value="1"/>
</dbReference>
<dbReference type="PANTHER" id="PTHR37984:SF5">
    <property type="entry name" value="PROTEIN NYNRIN-LIKE"/>
    <property type="match status" value="1"/>
</dbReference>
<dbReference type="OrthoDB" id="5978043at2759"/>
<evidence type="ECO:0000313" key="1">
    <source>
        <dbReference type="EMBL" id="KII60531.1"/>
    </source>
</evidence>
<comment type="caution">
    <text evidence="1">The sequence shown here is derived from an EMBL/GenBank/DDBJ whole genome shotgun (WGS) entry which is preliminary data.</text>
</comment>
<dbReference type="Gene3D" id="3.10.10.10">
    <property type="entry name" value="HIV Type 1 Reverse Transcriptase, subunit A, domain 1"/>
    <property type="match status" value="1"/>
</dbReference>
<accession>A0A0C2MFP4</accession>
<dbReference type="Proteomes" id="UP000031668">
    <property type="component" value="Unassembled WGS sequence"/>
</dbReference>
<dbReference type="EMBL" id="JWZT01005579">
    <property type="protein sequence ID" value="KII60531.1"/>
    <property type="molecule type" value="Genomic_DNA"/>
</dbReference>
<dbReference type="InterPro" id="IPR043502">
    <property type="entry name" value="DNA/RNA_pol_sf"/>
</dbReference>
<dbReference type="InterPro" id="IPR043128">
    <property type="entry name" value="Rev_trsase/Diguanyl_cyclase"/>
</dbReference>
<sequence length="115" mass="13050">MVAGNIKQYEAIIHLSQNSKPINWKPRPEPFAIKDKIEQDLDRLLSAGIIEKLDTLKDQIKWASPSVSFVKPNGSIRNRADFKVSINKYIEAHLDCIPRFEEILNKLCGGILLGH</sequence>
<dbReference type="InterPro" id="IPR050951">
    <property type="entry name" value="Retrovirus_Pol_polyprotein"/>
</dbReference>
<reference evidence="1 2" key="1">
    <citation type="journal article" date="2014" name="Genome Biol. Evol.">
        <title>The genome of the myxosporean Thelohanellus kitauei shows adaptations to nutrient acquisition within its fish host.</title>
        <authorList>
            <person name="Yang Y."/>
            <person name="Xiong J."/>
            <person name="Zhou Z."/>
            <person name="Huo F."/>
            <person name="Miao W."/>
            <person name="Ran C."/>
            <person name="Liu Y."/>
            <person name="Zhang J."/>
            <person name="Feng J."/>
            <person name="Wang M."/>
            <person name="Wang M."/>
            <person name="Wang L."/>
            <person name="Yao B."/>
        </authorList>
    </citation>
    <scope>NUCLEOTIDE SEQUENCE [LARGE SCALE GENOMIC DNA]</scope>
    <source>
        <strain evidence="1">Wuqing</strain>
    </source>
</reference>
<evidence type="ECO:0000313" key="2">
    <source>
        <dbReference type="Proteomes" id="UP000031668"/>
    </source>
</evidence>
<proteinExistence type="predicted"/>
<keyword evidence="2" id="KW-1185">Reference proteome</keyword>
<gene>
    <name evidence="1" type="ORF">RF11_05605</name>
</gene>